<comment type="similarity">
    <text evidence="1">Belongs to the YciI family.</text>
</comment>
<gene>
    <name evidence="3" type="ORF">M1E25_01810</name>
</gene>
<evidence type="ECO:0000313" key="4">
    <source>
        <dbReference type="Proteomes" id="UP001167160"/>
    </source>
</evidence>
<organism evidence="3 4">
    <name type="scientific">Streptomyces meridianus</name>
    <dbReference type="NCBI Taxonomy" id="2938945"/>
    <lineage>
        <taxon>Bacteria</taxon>
        <taxon>Bacillati</taxon>
        <taxon>Actinomycetota</taxon>
        <taxon>Actinomycetes</taxon>
        <taxon>Kitasatosporales</taxon>
        <taxon>Streptomycetaceae</taxon>
        <taxon>Streptomyces</taxon>
    </lineage>
</organism>
<dbReference type="InterPro" id="IPR011008">
    <property type="entry name" value="Dimeric_a/b-barrel"/>
</dbReference>
<sequence>MKYMMMIYAKQADYDAMSGTPTDGRPAWSEADVKAMFAHMESLNNDLAESGEWVDGQGLSEPAQARLITTGPDGAPVVTDGPYGETKEVLAGYWLLDCESIERVTEIAGRVLACPGPEGAPAYPVVVRPVPASAPCDEPV</sequence>
<dbReference type="SUPFAM" id="SSF54909">
    <property type="entry name" value="Dimeric alpha+beta barrel"/>
    <property type="match status" value="1"/>
</dbReference>
<evidence type="ECO:0000256" key="1">
    <source>
        <dbReference type="ARBA" id="ARBA00007689"/>
    </source>
</evidence>
<accession>A0ABT0X0Q7</accession>
<evidence type="ECO:0000259" key="2">
    <source>
        <dbReference type="Pfam" id="PF03795"/>
    </source>
</evidence>
<name>A0ABT0X0Q7_9ACTN</name>
<dbReference type="PANTHER" id="PTHR35174:SF3">
    <property type="entry name" value="BLL7171 PROTEIN"/>
    <property type="match status" value="1"/>
</dbReference>
<dbReference type="InterPro" id="IPR005545">
    <property type="entry name" value="YCII"/>
</dbReference>
<dbReference type="EMBL" id="JAMQGM010000002">
    <property type="protein sequence ID" value="MCM2576098.1"/>
    <property type="molecule type" value="Genomic_DNA"/>
</dbReference>
<dbReference type="PANTHER" id="PTHR35174">
    <property type="entry name" value="BLL7171 PROTEIN-RELATED"/>
    <property type="match status" value="1"/>
</dbReference>
<evidence type="ECO:0000313" key="3">
    <source>
        <dbReference type="EMBL" id="MCM2576098.1"/>
    </source>
</evidence>
<protein>
    <submittedName>
        <fullName evidence="3">YciI family protein</fullName>
    </submittedName>
</protein>
<proteinExistence type="inferred from homology"/>
<keyword evidence="4" id="KW-1185">Reference proteome</keyword>
<dbReference type="Proteomes" id="UP001167160">
    <property type="component" value="Unassembled WGS sequence"/>
</dbReference>
<dbReference type="RefSeq" id="WP_251408375.1">
    <property type="nucleotide sequence ID" value="NZ_JAMQGM010000002.1"/>
</dbReference>
<reference evidence="3" key="1">
    <citation type="journal article" date="2023" name="Int. J. Syst. Evol. Microbiol.">
        <title>Streptomyces meridianus sp. nov. isolated from brackish water of the Tagus estuary in Alcochete, Portugal.</title>
        <authorList>
            <person name="Santos J.D.N."/>
            <person name="Klimek D."/>
            <person name="Calusinska M."/>
            <person name="Lobo Da Cunha A."/>
            <person name="Catita J."/>
            <person name="Goncalves H."/>
            <person name="Gonzalez I."/>
            <person name="Reyes F."/>
            <person name="Lage O.M."/>
        </authorList>
    </citation>
    <scope>NUCLEOTIDE SEQUENCE</scope>
    <source>
        <strain evidence="3">MTZ3.1</strain>
    </source>
</reference>
<comment type="caution">
    <text evidence="3">The sequence shown here is derived from an EMBL/GenBank/DDBJ whole genome shotgun (WGS) entry which is preliminary data.</text>
</comment>
<dbReference type="Pfam" id="PF03795">
    <property type="entry name" value="YCII"/>
    <property type="match status" value="1"/>
</dbReference>
<dbReference type="Gene3D" id="3.30.70.1060">
    <property type="entry name" value="Dimeric alpha+beta barrel"/>
    <property type="match status" value="1"/>
</dbReference>
<feature type="domain" description="YCII-related" evidence="2">
    <location>
        <begin position="1"/>
        <end position="109"/>
    </location>
</feature>